<feature type="chain" id="PRO_5043797499" evidence="2">
    <location>
        <begin position="20"/>
        <end position="138"/>
    </location>
</feature>
<dbReference type="Proteomes" id="UP000735302">
    <property type="component" value="Unassembled WGS sequence"/>
</dbReference>
<dbReference type="SUPFAM" id="SSF50630">
    <property type="entry name" value="Acid proteases"/>
    <property type="match status" value="1"/>
</dbReference>
<reference evidence="4 5" key="1">
    <citation type="journal article" date="2021" name="Elife">
        <title>Chloroplast acquisition without the gene transfer in kleptoplastic sea slugs, Plakobranchus ocellatus.</title>
        <authorList>
            <person name="Maeda T."/>
            <person name="Takahashi S."/>
            <person name="Yoshida T."/>
            <person name="Shimamura S."/>
            <person name="Takaki Y."/>
            <person name="Nagai Y."/>
            <person name="Toyoda A."/>
            <person name="Suzuki Y."/>
            <person name="Arimoto A."/>
            <person name="Ishii H."/>
            <person name="Satoh N."/>
            <person name="Nishiyama T."/>
            <person name="Hasebe M."/>
            <person name="Maruyama T."/>
            <person name="Minagawa J."/>
            <person name="Obokata J."/>
            <person name="Shigenobu S."/>
        </authorList>
    </citation>
    <scope>NUCLEOTIDE SEQUENCE [LARGE SCALE GENOMIC DNA]</scope>
</reference>
<accession>A0AAV4C0I0</accession>
<organism evidence="4 5">
    <name type="scientific">Plakobranchus ocellatus</name>
    <dbReference type="NCBI Taxonomy" id="259542"/>
    <lineage>
        <taxon>Eukaryota</taxon>
        <taxon>Metazoa</taxon>
        <taxon>Spiralia</taxon>
        <taxon>Lophotrochozoa</taxon>
        <taxon>Mollusca</taxon>
        <taxon>Gastropoda</taxon>
        <taxon>Heterobranchia</taxon>
        <taxon>Euthyneura</taxon>
        <taxon>Panpulmonata</taxon>
        <taxon>Sacoglossa</taxon>
        <taxon>Placobranchoidea</taxon>
        <taxon>Plakobranchidae</taxon>
        <taxon>Plakobranchus</taxon>
    </lineage>
</organism>
<feature type="signal peptide" evidence="2">
    <location>
        <begin position="1"/>
        <end position="19"/>
    </location>
</feature>
<sequence>MNLFSTAVLVIALTSVCVAHLISIRVPQVRKPIWNSIAGIPRPQWKSNIKRLSLPVKPLKQSLLRQSRRTQQPVRAERPFPKRTQRRMAGSVKLTNHKDKVYHLPIEIGTPGQKFNMALHTSYPAMWVTSDHCPSSRE</sequence>
<dbReference type="AlphaFoldDB" id="A0AAV4C0I0"/>
<proteinExistence type="predicted"/>
<dbReference type="InterPro" id="IPR033121">
    <property type="entry name" value="PEPTIDASE_A1"/>
</dbReference>
<dbReference type="InterPro" id="IPR021109">
    <property type="entry name" value="Peptidase_aspartic_dom_sf"/>
</dbReference>
<feature type="domain" description="Peptidase A1" evidence="3">
    <location>
        <begin position="102"/>
        <end position="138"/>
    </location>
</feature>
<keyword evidence="2" id="KW-0732">Signal</keyword>
<evidence type="ECO:0000256" key="1">
    <source>
        <dbReference type="SAM" id="MobiDB-lite"/>
    </source>
</evidence>
<evidence type="ECO:0000259" key="3">
    <source>
        <dbReference type="PROSITE" id="PS51767"/>
    </source>
</evidence>
<comment type="caution">
    <text evidence="4">The sequence shown here is derived from an EMBL/GenBank/DDBJ whole genome shotgun (WGS) entry which is preliminary data.</text>
</comment>
<feature type="compositionally biased region" description="Low complexity" evidence="1">
    <location>
        <begin position="63"/>
        <end position="72"/>
    </location>
</feature>
<gene>
    <name evidence="4" type="ORF">PoB_005137600</name>
</gene>
<dbReference type="EMBL" id="BLXT01005660">
    <property type="protein sequence ID" value="GFO24871.1"/>
    <property type="molecule type" value="Genomic_DNA"/>
</dbReference>
<dbReference type="Pfam" id="PF00026">
    <property type="entry name" value="Asp"/>
    <property type="match status" value="1"/>
</dbReference>
<keyword evidence="5" id="KW-1185">Reference proteome</keyword>
<protein>
    <submittedName>
        <fullName evidence="4">Pepsin a</fullName>
    </submittedName>
</protein>
<evidence type="ECO:0000256" key="2">
    <source>
        <dbReference type="SAM" id="SignalP"/>
    </source>
</evidence>
<dbReference type="PROSITE" id="PS51767">
    <property type="entry name" value="PEPTIDASE_A1"/>
    <property type="match status" value="1"/>
</dbReference>
<name>A0AAV4C0I0_9GAST</name>
<evidence type="ECO:0000313" key="4">
    <source>
        <dbReference type="EMBL" id="GFO24871.1"/>
    </source>
</evidence>
<evidence type="ECO:0000313" key="5">
    <source>
        <dbReference type="Proteomes" id="UP000735302"/>
    </source>
</evidence>
<dbReference type="Gene3D" id="2.40.70.10">
    <property type="entry name" value="Acid Proteases"/>
    <property type="match status" value="1"/>
</dbReference>
<feature type="region of interest" description="Disordered" evidence="1">
    <location>
        <begin position="63"/>
        <end position="94"/>
    </location>
</feature>